<organism evidence="4 5">
    <name type="scientific">Polarella glacialis</name>
    <name type="common">Dinoflagellate</name>
    <dbReference type="NCBI Taxonomy" id="89957"/>
    <lineage>
        <taxon>Eukaryota</taxon>
        <taxon>Sar</taxon>
        <taxon>Alveolata</taxon>
        <taxon>Dinophyceae</taxon>
        <taxon>Suessiales</taxon>
        <taxon>Suessiaceae</taxon>
        <taxon>Polarella</taxon>
    </lineage>
</organism>
<dbReference type="EMBL" id="CAJNNV010011200">
    <property type="protein sequence ID" value="CAE8599507.1"/>
    <property type="molecule type" value="Genomic_DNA"/>
</dbReference>
<dbReference type="Gene3D" id="3.30.40.10">
    <property type="entry name" value="Zinc/RING finger domain, C3HC4 (zinc finger)"/>
    <property type="match status" value="1"/>
</dbReference>
<evidence type="ECO:0000313" key="4">
    <source>
        <dbReference type="EMBL" id="CAE8599507.1"/>
    </source>
</evidence>
<reference evidence="4" key="1">
    <citation type="submission" date="2021-02" db="EMBL/GenBank/DDBJ databases">
        <authorList>
            <person name="Dougan E. K."/>
            <person name="Rhodes N."/>
            <person name="Thang M."/>
            <person name="Chan C."/>
        </authorList>
    </citation>
    <scope>NUCLEOTIDE SEQUENCE</scope>
</reference>
<keyword evidence="2" id="KW-0812">Transmembrane</keyword>
<evidence type="ECO:0000313" key="5">
    <source>
        <dbReference type="Proteomes" id="UP000654075"/>
    </source>
</evidence>
<gene>
    <name evidence="4" type="ORF">PGLA1383_LOCUS17854</name>
</gene>
<keyword evidence="2" id="KW-0472">Membrane</keyword>
<dbReference type="InterPro" id="IPR001841">
    <property type="entry name" value="Znf_RING"/>
</dbReference>
<keyword evidence="1" id="KW-0862">Zinc</keyword>
<dbReference type="Pfam" id="PF13639">
    <property type="entry name" value="zf-RING_2"/>
    <property type="match status" value="1"/>
</dbReference>
<dbReference type="PROSITE" id="PS50089">
    <property type="entry name" value="ZF_RING_2"/>
    <property type="match status" value="1"/>
</dbReference>
<feature type="domain" description="RING-type" evidence="3">
    <location>
        <begin position="65"/>
        <end position="111"/>
    </location>
</feature>
<dbReference type="GO" id="GO:0008270">
    <property type="term" value="F:zinc ion binding"/>
    <property type="evidence" value="ECO:0007669"/>
    <property type="project" value="UniProtKB-KW"/>
</dbReference>
<evidence type="ECO:0000259" key="3">
    <source>
        <dbReference type="PROSITE" id="PS50089"/>
    </source>
</evidence>
<dbReference type="AlphaFoldDB" id="A0A813EP48"/>
<evidence type="ECO:0000256" key="1">
    <source>
        <dbReference type="PROSITE-ProRule" id="PRU00175"/>
    </source>
</evidence>
<feature type="transmembrane region" description="Helical" evidence="2">
    <location>
        <begin position="12"/>
        <end position="45"/>
    </location>
</feature>
<sequence>LSLHTNQHSFCCFVVVVVVVAVVVVVVVVVLVLVVFLILFFFAMATSSDAAAEEQEDQGDQGEQCTICLEVVSAEAEAMHCMGTGAGRHRFHGLCLRGWVLRGQLTCPNCRGPVEVHSERLASQMADESGVALVQEFTTHCLCVVCCLFIVCCFLGCFLTINNEENTVYFTGCF</sequence>
<keyword evidence="1" id="KW-0863">Zinc-finger</keyword>
<feature type="non-terminal residue" evidence="4">
    <location>
        <position position="1"/>
    </location>
</feature>
<keyword evidence="5" id="KW-1185">Reference proteome</keyword>
<protein>
    <recommendedName>
        <fullName evidence="3">RING-type domain-containing protein</fullName>
    </recommendedName>
</protein>
<accession>A0A813EP48</accession>
<comment type="caution">
    <text evidence="4">The sequence shown here is derived from an EMBL/GenBank/DDBJ whole genome shotgun (WGS) entry which is preliminary data.</text>
</comment>
<dbReference type="Proteomes" id="UP000654075">
    <property type="component" value="Unassembled WGS sequence"/>
</dbReference>
<dbReference type="SUPFAM" id="SSF57850">
    <property type="entry name" value="RING/U-box"/>
    <property type="match status" value="1"/>
</dbReference>
<keyword evidence="2" id="KW-1133">Transmembrane helix</keyword>
<proteinExistence type="predicted"/>
<dbReference type="InterPro" id="IPR013083">
    <property type="entry name" value="Znf_RING/FYVE/PHD"/>
</dbReference>
<name>A0A813EP48_POLGL</name>
<feature type="transmembrane region" description="Helical" evidence="2">
    <location>
        <begin position="137"/>
        <end position="161"/>
    </location>
</feature>
<dbReference type="OrthoDB" id="8062037at2759"/>
<evidence type="ECO:0000256" key="2">
    <source>
        <dbReference type="SAM" id="Phobius"/>
    </source>
</evidence>
<keyword evidence="1" id="KW-0479">Metal-binding</keyword>